<dbReference type="InterPro" id="IPR030395">
    <property type="entry name" value="GP_PDE_dom"/>
</dbReference>
<evidence type="ECO:0000259" key="7">
    <source>
        <dbReference type="PROSITE" id="PS51704"/>
    </source>
</evidence>
<evidence type="ECO:0000256" key="5">
    <source>
        <dbReference type="ARBA" id="ARBA00022801"/>
    </source>
</evidence>
<evidence type="ECO:0000256" key="1">
    <source>
        <dbReference type="ARBA" id="ARBA00007277"/>
    </source>
</evidence>
<evidence type="ECO:0000256" key="4">
    <source>
        <dbReference type="ARBA" id="ARBA00022798"/>
    </source>
</evidence>
<evidence type="ECO:0000313" key="9">
    <source>
        <dbReference type="Proteomes" id="UP001597115"/>
    </source>
</evidence>
<dbReference type="Gene3D" id="3.20.20.190">
    <property type="entry name" value="Phosphatidylinositol (PI) phosphodiesterase"/>
    <property type="match status" value="1"/>
</dbReference>
<name>A0ABW4I030_9SPHN</name>
<keyword evidence="5" id="KW-0378">Hydrolase</keyword>
<keyword evidence="4" id="KW-0319">Glycerol metabolism</keyword>
<keyword evidence="9" id="KW-1185">Reference proteome</keyword>
<comment type="similarity">
    <text evidence="1">Belongs to the glycerophosphoryl diester phosphodiesterase family.</text>
</comment>
<dbReference type="EMBL" id="JBHUDY010000001">
    <property type="protein sequence ID" value="MFD1610758.1"/>
    <property type="molecule type" value="Genomic_DNA"/>
</dbReference>
<accession>A0ABW4I030</accession>
<dbReference type="Pfam" id="PF03009">
    <property type="entry name" value="GDPD"/>
    <property type="match status" value="1"/>
</dbReference>
<sequence>MGAPFIIGHRGASGERPEHTLAAYTLAFNQGADFVEPDVVPTKGGHLIARHENEISGTTDVADHPEFADRKATKTIDGQTLTGWFTEDFTLAELMTLHARERLPQLRPANAAWRDEKIVTLDALIDLARSRGRGVVAEIKHSSYFGSVGLPIETKLVETFARHGWSRRSDPVWIESFEVNNLKALRGMTDLKLVQLLEEKNGPADGGAQSYAAMTTLAGLKAVAAYADGIGPAKALIVPRDGEGRSLAPTSLVADAHAAGLKVIPWTFRSENFFLPAELRDGPDPRAHGRADAELKMFAAAGVDGLFTDFPGEAVRALK</sequence>
<protein>
    <recommendedName>
        <fullName evidence="2">glycerophosphodiester phosphodiesterase</fullName>
        <ecNumber evidence="2">3.1.4.46</ecNumber>
    </recommendedName>
</protein>
<dbReference type="SUPFAM" id="SSF51695">
    <property type="entry name" value="PLC-like phosphodiesterases"/>
    <property type="match status" value="1"/>
</dbReference>
<dbReference type="PROSITE" id="PS51704">
    <property type="entry name" value="GP_PDE"/>
    <property type="match status" value="1"/>
</dbReference>
<proteinExistence type="inferred from homology"/>
<evidence type="ECO:0000256" key="6">
    <source>
        <dbReference type="ARBA" id="ARBA00047512"/>
    </source>
</evidence>
<dbReference type="PANTHER" id="PTHR43620">
    <property type="entry name" value="GLYCEROPHOSPHORYL DIESTER PHOSPHODIESTERASE"/>
    <property type="match status" value="1"/>
</dbReference>
<comment type="caution">
    <text evidence="8">The sequence shown here is derived from an EMBL/GenBank/DDBJ whole genome shotgun (WGS) entry which is preliminary data.</text>
</comment>
<keyword evidence="3" id="KW-0732">Signal</keyword>
<evidence type="ECO:0000313" key="8">
    <source>
        <dbReference type="EMBL" id="MFD1610758.1"/>
    </source>
</evidence>
<gene>
    <name evidence="8" type="ORF">ACFSCW_02965</name>
</gene>
<dbReference type="InterPro" id="IPR017946">
    <property type="entry name" value="PLC-like_Pdiesterase_TIM-brl"/>
</dbReference>
<comment type="catalytic activity">
    <reaction evidence="6">
        <text>a sn-glycero-3-phosphodiester + H2O = an alcohol + sn-glycerol 3-phosphate + H(+)</text>
        <dbReference type="Rhea" id="RHEA:12969"/>
        <dbReference type="ChEBI" id="CHEBI:15377"/>
        <dbReference type="ChEBI" id="CHEBI:15378"/>
        <dbReference type="ChEBI" id="CHEBI:30879"/>
        <dbReference type="ChEBI" id="CHEBI:57597"/>
        <dbReference type="ChEBI" id="CHEBI:83408"/>
        <dbReference type="EC" id="3.1.4.46"/>
    </reaction>
</comment>
<reference evidence="9" key="1">
    <citation type="journal article" date="2019" name="Int. J. Syst. Evol. Microbiol.">
        <title>The Global Catalogue of Microorganisms (GCM) 10K type strain sequencing project: providing services to taxonomists for standard genome sequencing and annotation.</title>
        <authorList>
            <consortium name="The Broad Institute Genomics Platform"/>
            <consortium name="The Broad Institute Genome Sequencing Center for Infectious Disease"/>
            <person name="Wu L."/>
            <person name="Ma J."/>
        </authorList>
    </citation>
    <scope>NUCLEOTIDE SEQUENCE [LARGE SCALE GENOMIC DNA]</scope>
    <source>
        <strain evidence="9">CGMCC 1.16275</strain>
    </source>
</reference>
<dbReference type="CDD" id="cd08602">
    <property type="entry name" value="GDPD_ScGlpQ1_like"/>
    <property type="match status" value="1"/>
</dbReference>
<organism evidence="8 9">
    <name type="scientific">Sphingomonas tabacisoli</name>
    <dbReference type="NCBI Taxonomy" id="2249466"/>
    <lineage>
        <taxon>Bacteria</taxon>
        <taxon>Pseudomonadati</taxon>
        <taxon>Pseudomonadota</taxon>
        <taxon>Alphaproteobacteria</taxon>
        <taxon>Sphingomonadales</taxon>
        <taxon>Sphingomonadaceae</taxon>
        <taxon>Sphingomonas</taxon>
    </lineage>
</organism>
<dbReference type="RefSeq" id="WP_380886733.1">
    <property type="nucleotide sequence ID" value="NZ_JBHUDY010000001.1"/>
</dbReference>
<feature type="domain" description="GP-PDE" evidence="7">
    <location>
        <begin position="4"/>
        <end position="318"/>
    </location>
</feature>
<dbReference type="Proteomes" id="UP001597115">
    <property type="component" value="Unassembled WGS sequence"/>
</dbReference>
<dbReference type="PANTHER" id="PTHR43620:SF7">
    <property type="entry name" value="GLYCEROPHOSPHODIESTER PHOSPHODIESTERASE GDPD5-RELATED"/>
    <property type="match status" value="1"/>
</dbReference>
<evidence type="ECO:0000256" key="2">
    <source>
        <dbReference type="ARBA" id="ARBA00012247"/>
    </source>
</evidence>
<dbReference type="EC" id="3.1.4.46" evidence="2"/>
<evidence type="ECO:0000256" key="3">
    <source>
        <dbReference type="ARBA" id="ARBA00022729"/>
    </source>
</evidence>